<proteinExistence type="predicted"/>
<reference evidence="1 2" key="1">
    <citation type="submission" date="2018-01" db="EMBL/GenBank/DDBJ databases">
        <title>Glutamicibacter soli strain NHPC-3 Whole genome sequence and assembly.</title>
        <authorList>
            <person name="Choudhury P."/>
            <person name="Gupta D."/>
            <person name="Sengupta K."/>
            <person name="Jawed A."/>
            <person name="Sultana N."/>
            <person name="Saha P."/>
        </authorList>
    </citation>
    <scope>NUCLEOTIDE SEQUENCE [LARGE SCALE GENOMIC DNA]</scope>
    <source>
        <strain evidence="1 2">NHPC-3</strain>
    </source>
</reference>
<comment type="caution">
    <text evidence="1">The sequence shown here is derived from an EMBL/GenBank/DDBJ whole genome shotgun (WGS) entry which is preliminary data.</text>
</comment>
<dbReference type="Proteomes" id="UP000252167">
    <property type="component" value="Unassembled WGS sequence"/>
</dbReference>
<evidence type="ECO:0000313" key="1">
    <source>
        <dbReference type="EMBL" id="RBM04078.1"/>
    </source>
</evidence>
<dbReference type="RefSeq" id="WP_113606400.1">
    <property type="nucleotide sequence ID" value="NZ_JBNBOD010000001.1"/>
</dbReference>
<gene>
    <name evidence="1" type="ORF">C1H84_01920</name>
</gene>
<accession>A0A365YN82</accession>
<name>A0A365YN82_9MICC</name>
<evidence type="ECO:0000313" key="2">
    <source>
        <dbReference type="Proteomes" id="UP000252167"/>
    </source>
</evidence>
<protein>
    <submittedName>
        <fullName evidence="1">Uncharacterized protein</fullName>
    </submittedName>
</protein>
<dbReference type="AlphaFoldDB" id="A0A365YN82"/>
<keyword evidence="2" id="KW-1185">Reference proteome</keyword>
<organism evidence="1 2">
    <name type="scientific">Glutamicibacter soli</name>
    <dbReference type="NCBI Taxonomy" id="453836"/>
    <lineage>
        <taxon>Bacteria</taxon>
        <taxon>Bacillati</taxon>
        <taxon>Actinomycetota</taxon>
        <taxon>Actinomycetes</taxon>
        <taxon>Micrococcales</taxon>
        <taxon>Micrococcaceae</taxon>
        <taxon>Glutamicibacter</taxon>
    </lineage>
</organism>
<sequence length="105" mass="11044">MVNSSPAAGAYIFHISKVGAGEQRGCNRAALQPGTLECLRLRHRLLRLTHVEVIGDVPGIWRASNHVLESSRAAEVTMTITGSNALADVAVSTVRGAVENDGPIG</sequence>
<dbReference type="EMBL" id="POAF01000001">
    <property type="protein sequence ID" value="RBM04078.1"/>
    <property type="molecule type" value="Genomic_DNA"/>
</dbReference>